<dbReference type="SUPFAM" id="SSF52467">
    <property type="entry name" value="DHS-like NAD/FAD-binding domain"/>
    <property type="match status" value="1"/>
</dbReference>
<dbReference type="OrthoDB" id="6111975at2"/>
<protein>
    <submittedName>
        <fullName evidence="2">HD domain-containing protein</fullName>
    </submittedName>
</protein>
<dbReference type="SMART" id="SM00219">
    <property type="entry name" value="TyrKc"/>
    <property type="match status" value="1"/>
</dbReference>
<dbReference type="Pfam" id="PF00069">
    <property type="entry name" value="Pkinase"/>
    <property type="match status" value="1"/>
</dbReference>
<evidence type="ECO:0000313" key="2">
    <source>
        <dbReference type="EMBL" id="QEL19308.1"/>
    </source>
</evidence>
<organism evidence="2 3">
    <name type="scientific">Limnoglobus roseus</name>
    <dbReference type="NCBI Taxonomy" id="2598579"/>
    <lineage>
        <taxon>Bacteria</taxon>
        <taxon>Pseudomonadati</taxon>
        <taxon>Planctomycetota</taxon>
        <taxon>Planctomycetia</taxon>
        <taxon>Gemmatales</taxon>
        <taxon>Gemmataceae</taxon>
        <taxon>Limnoglobus</taxon>
    </lineage>
</organism>
<dbReference type="PROSITE" id="PS50011">
    <property type="entry name" value="PROTEIN_KINASE_DOM"/>
    <property type="match status" value="1"/>
</dbReference>
<dbReference type="KEGG" id="lrs:PX52LOC_06373"/>
<dbReference type="RefSeq" id="WP_149113711.1">
    <property type="nucleotide sequence ID" value="NZ_CP042425.1"/>
</dbReference>
<dbReference type="GO" id="GO:0005524">
    <property type="term" value="F:ATP binding"/>
    <property type="evidence" value="ECO:0007669"/>
    <property type="project" value="InterPro"/>
</dbReference>
<accession>A0A5C1AQZ9</accession>
<reference evidence="3" key="1">
    <citation type="submission" date="2019-08" db="EMBL/GenBank/DDBJ databases">
        <title>Limnoglobus roseus gen. nov., sp. nov., a novel freshwater planctomycete with a giant genome from the family Gemmataceae.</title>
        <authorList>
            <person name="Kulichevskaya I.S."/>
            <person name="Naumoff D.G."/>
            <person name="Miroshnikov K."/>
            <person name="Ivanova A."/>
            <person name="Philippov D.A."/>
            <person name="Hakobyan A."/>
            <person name="Rijpstra I.C."/>
            <person name="Sinninghe Damste J.S."/>
            <person name="Liesack W."/>
            <person name="Dedysh S.N."/>
        </authorList>
    </citation>
    <scope>NUCLEOTIDE SEQUENCE [LARGE SCALE GENOMIC DNA]</scope>
    <source>
        <strain evidence="3">PX52</strain>
    </source>
</reference>
<dbReference type="InterPro" id="IPR011009">
    <property type="entry name" value="Kinase-like_dom_sf"/>
</dbReference>
<dbReference type="Gene3D" id="1.10.510.10">
    <property type="entry name" value="Transferase(Phosphotransferase) domain 1"/>
    <property type="match status" value="1"/>
</dbReference>
<dbReference type="SUPFAM" id="SSF56112">
    <property type="entry name" value="Protein kinase-like (PK-like)"/>
    <property type="match status" value="1"/>
</dbReference>
<dbReference type="InterPro" id="IPR020635">
    <property type="entry name" value="Tyr_kinase_cat_dom"/>
</dbReference>
<dbReference type="InterPro" id="IPR029035">
    <property type="entry name" value="DHS-like_NAD/FAD-binding_dom"/>
</dbReference>
<feature type="domain" description="Protein kinase" evidence="1">
    <location>
        <begin position="375"/>
        <end position="643"/>
    </location>
</feature>
<dbReference type="GO" id="GO:0004674">
    <property type="term" value="F:protein serine/threonine kinase activity"/>
    <property type="evidence" value="ECO:0007669"/>
    <property type="project" value="TreeGrafter"/>
</dbReference>
<dbReference type="AlphaFoldDB" id="A0A5C1AQZ9"/>
<name>A0A5C1AQZ9_9BACT</name>
<dbReference type="Pfam" id="PF13289">
    <property type="entry name" value="SIR2_2"/>
    <property type="match status" value="1"/>
</dbReference>
<dbReference type="Proteomes" id="UP000324974">
    <property type="component" value="Chromosome"/>
</dbReference>
<keyword evidence="3" id="KW-1185">Reference proteome</keyword>
<dbReference type="PANTHER" id="PTHR44329">
    <property type="entry name" value="SERINE/THREONINE-PROTEIN KINASE TNNI3K-RELATED"/>
    <property type="match status" value="1"/>
</dbReference>
<dbReference type="PROSITE" id="PS00109">
    <property type="entry name" value="PROTEIN_KINASE_TYR"/>
    <property type="match status" value="1"/>
</dbReference>
<evidence type="ECO:0000259" key="1">
    <source>
        <dbReference type="PROSITE" id="PS50011"/>
    </source>
</evidence>
<dbReference type="InterPro" id="IPR000719">
    <property type="entry name" value="Prot_kinase_dom"/>
</dbReference>
<evidence type="ECO:0000313" key="3">
    <source>
        <dbReference type="Proteomes" id="UP000324974"/>
    </source>
</evidence>
<dbReference type="GO" id="GO:0004713">
    <property type="term" value="F:protein tyrosine kinase activity"/>
    <property type="evidence" value="ECO:0007669"/>
    <property type="project" value="InterPro"/>
</dbReference>
<proteinExistence type="predicted"/>
<dbReference type="InterPro" id="IPR051681">
    <property type="entry name" value="Ser/Thr_Kinases-Pseudokinases"/>
</dbReference>
<dbReference type="InterPro" id="IPR008266">
    <property type="entry name" value="Tyr_kinase_AS"/>
</dbReference>
<sequence>MFDKTQVTYLALREIVSEKTRPIIAWIGAGASAPAGLPSWKHLKEQMCEALDAKGIAKIGEDKVRNDAQAALVRTEKDYWASFQMLKEFLGKTTYRETIRHALKKAESATIPVIYDYLWKLGVNGILNLNIDPLAKRSYSSARPGKTLHDFAGKYAASHMHVLRSSHPFIAYLHGLLDDESSWVFTASELNQLFATSGYKELITSLASTATLIFIGISADDTAAGGHLTRLRDQNIDFGTHFWITDRNDSSADKWAEESGVRVIRFANADRSFAELNQLIRDLVTHIPPEQTADPVAPSVRSTHERLELPLPDELEKRHPEEIRELLNDAASAILAKTDEAKYLEYEKLCSTYDSSVYKAWYIRSTPPGNVFAGYTIIEEVAEGGFGTVYRGEDINKRQVAVKILHEKVRRKLDMLQSFRRGVAAMNILSGAEVAGIVPYIRASEVPASVVMDFVEGPSLAEAVEKRLVIEWAQILRIAIDLAYILKTSHGLPQRVLHRDVRPSNIMIRNGYVPDPSEWEVVVLDFDLSWHKDALELSVGPGKFSSGYLSPEQLVGDTKTSTRNALVDSYGLGMTLLFLRTAKAPIPFQHRHGEWNHLLGKYANESPCRSWLSLPNRFFRLIEQATLETQLKRWGMTQIHGELLSLQQAILRPAELRSADLLAEEIAYRSFGLGYKWDVDKSVAIMSSPTGLTARCVAHERDRSIAIEASWKKTGKEQHARIKQWIFNAADNARSQLQKSSWSKVTSDRNQSEVTVRAIVSTETAAQHMNTITSGFIKCLDALNPD</sequence>
<gene>
    <name evidence="2" type="ORF">PX52LOC_06373</name>
</gene>
<dbReference type="EMBL" id="CP042425">
    <property type="protein sequence ID" value="QEL19308.1"/>
    <property type="molecule type" value="Genomic_DNA"/>
</dbReference>